<gene>
    <name evidence="3" type="ORF">HNQ09_001710</name>
</gene>
<feature type="region of interest" description="Disordered" evidence="1">
    <location>
        <begin position="297"/>
        <end position="331"/>
    </location>
</feature>
<evidence type="ECO:0000313" key="3">
    <source>
        <dbReference type="EMBL" id="MBB5234272.1"/>
    </source>
</evidence>
<evidence type="ECO:0000256" key="1">
    <source>
        <dbReference type="SAM" id="MobiDB-lite"/>
    </source>
</evidence>
<dbReference type="AlphaFoldDB" id="A0A7W8GEQ0"/>
<comment type="caution">
    <text evidence="3">The sequence shown here is derived from an EMBL/GenBank/DDBJ whole genome shotgun (WGS) entry which is preliminary data.</text>
</comment>
<dbReference type="Proteomes" id="UP000525389">
    <property type="component" value="Unassembled WGS sequence"/>
</dbReference>
<dbReference type="RefSeq" id="WP_184027915.1">
    <property type="nucleotide sequence ID" value="NZ_JACHFN010000005.1"/>
</dbReference>
<evidence type="ECO:0000313" key="4">
    <source>
        <dbReference type="Proteomes" id="UP000525389"/>
    </source>
</evidence>
<keyword evidence="2" id="KW-0732">Signal</keyword>
<keyword evidence="4" id="KW-1185">Reference proteome</keyword>
<proteinExistence type="predicted"/>
<name>A0A7W8GEQ0_9DEIO</name>
<reference evidence="3 4" key="1">
    <citation type="submission" date="2020-08" db="EMBL/GenBank/DDBJ databases">
        <title>Genomic Encyclopedia of Type Strains, Phase IV (KMG-IV): sequencing the most valuable type-strain genomes for metagenomic binning, comparative biology and taxonomic classification.</title>
        <authorList>
            <person name="Goeker M."/>
        </authorList>
    </citation>
    <scope>NUCLEOTIDE SEQUENCE [LARGE SCALE GENOMIC DNA]</scope>
    <source>
        <strain evidence="3 4">DSM 101791</strain>
    </source>
</reference>
<feature type="chain" id="PRO_5030611341" evidence="2">
    <location>
        <begin position="24"/>
        <end position="375"/>
    </location>
</feature>
<feature type="signal peptide" evidence="2">
    <location>
        <begin position="1"/>
        <end position="23"/>
    </location>
</feature>
<evidence type="ECO:0000256" key="2">
    <source>
        <dbReference type="SAM" id="SignalP"/>
    </source>
</evidence>
<accession>A0A7W8GEQ0</accession>
<protein>
    <submittedName>
        <fullName evidence="3">Uncharacterized protein</fullName>
    </submittedName>
</protein>
<dbReference type="EMBL" id="JACHFN010000005">
    <property type="protein sequence ID" value="MBB5234272.1"/>
    <property type="molecule type" value="Genomic_DNA"/>
</dbReference>
<organism evidence="3 4">
    <name type="scientific">Deinococcus budaensis</name>
    <dbReference type="NCBI Taxonomy" id="1665626"/>
    <lineage>
        <taxon>Bacteria</taxon>
        <taxon>Thermotogati</taxon>
        <taxon>Deinococcota</taxon>
        <taxon>Deinococci</taxon>
        <taxon>Deinococcales</taxon>
        <taxon>Deinococcaceae</taxon>
        <taxon>Deinococcus</taxon>
    </lineage>
</organism>
<sequence>MLGSMRTVCLSLLLLALAGPAQAVATPTLRLVAVGQTLNWAPGDQSLTLKVRERGAVTLTVDHPGFDPTGYATRQGVGGDEQYRPGAVTTTYQLVDATGQVLLRRDYATGQGSPQALFSGTLEPGPYRLTVSVSGAAKRAVGLSVTGPVEVSATTINHTVRGRQWTPVNAVRLGGRTTLRLYNGDSARELELRLRSGNGQTVPLPSGVRGRWTQVPLAAGTGVIEARQGPGARQWSKSFALSLTGEQAQAMPQVLQAWTASAPRQVAQGTPARTQVVEIQDVRAPAREVLVRDVTPASPPAQAASSSPLIGPVQAGTLAPPVGQSRGTVTTGVPVSPTAVDSHLPKTVTLHLAAQDPSRFRYDLWPAQISGLRLP</sequence>